<accession>A0AAV7B084</accession>
<dbReference type="EMBL" id="WNYA01000006">
    <property type="protein sequence ID" value="KAG8567204.1"/>
    <property type="molecule type" value="Genomic_DNA"/>
</dbReference>
<proteinExistence type="predicted"/>
<dbReference type="InterPro" id="IPR051771">
    <property type="entry name" value="FAM167_domain"/>
</dbReference>
<dbReference type="Proteomes" id="UP000824782">
    <property type="component" value="Unassembled WGS sequence"/>
</dbReference>
<evidence type="ECO:0000313" key="2">
    <source>
        <dbReference type="Proteomes" id="UP000824782"/>
    </source>
</evidence>
<sequence>MEMPLEPALSWLRRELSEMRIQDQRLLAQLRNLHAMIREYRLESTYWFSERHIQKFHGVRGRSTSDDLSLSVHMKNGSPSALPMVLRRNSVP</sequence>
<reference evidence="1" key="1">
    <citation type="thesis" date="2020" institute="ProQuest LLC" country="789 East Eisenhower Parkway, Ann Arbor, MI, USA">
        <title>Comparative Genomics and Chromosome Evolution.</title>
        <authorList>
            <person name="Mudd A.B."/>
        </authorList>
    </citation>
    <scope>NUCLEOTIDE SEQUENCE</scope>
    <source>
        <strain evidence="1">237g6f4</strain>
        <tissue evidence="1">Blood</tissue>
    </source>
</reference>
<name>A0AAV7B084_ENGPU</name>
<dbReference type="PANTHER" id="PTHR32289:SF5">
    <property type="entry name" value="TRANSMEMBRANE 74B, OPPOSITE STRAND"/>
    <property type="match status" value="1"/>
</dbReference>
<evidence type="ECO:0000313" key="1">
    <source>
        <dbReference type="EMBL" id="KAG8567204.1"/>
    </source>
</evidence>
<gene>
    <name evidence="1" type="ORF">GDO81_013537</name>
</gene>
<comment type="caution">
    <text evidence="1">The sequence shown here is derived from an EMBL/GenBank/DDBJ whole genome shotgun (WGS) entry which is preliminary data.</text>
</comment>
<dbReference type="AlphaFoldDB" id="A0AAV7B084"/>
<protein>
    <submittedName>
        <fullName evidence="1">Uncharacterized protein</fullName>
    </submittedName>
</protein>
<organism evidence="1 2">
    <name type="scientific">Engystomops pustulosus</name>
    <name type="common">Tungara frog</name>
    <name type="synonym">Physalaemus pustulosus</name>
    <dbReference type="NCBI Taxonomy" id="76066"/>
    <lineage>
        <taxon>Eukaryota</taxon>
        <taxon>Metazoa</taxon>
        <taxon>Chordata</taxon>
        <taxon>Craniata</taxon>
        <taxon>Vertebrata</taxon>
        <taxon>Euteleostomi</taxon>
        <taxon>Amphibia</taxon>
        <taxon>Batrachia</taxon>
        <taxon>Anura</taxon>
        <taxon>Neobatrachia</taxon>
        <taxon>Hyloidea</taxon>
        <taxon>Leptodactylidae</taxon>
        <taxon>Leiuperinae</taxon>
        <taxon>Engystomops</taxon>
    </lineage>
</organism>
<keyword evidence="2" id="KW-1185">Reference proteome</keyword>
<dbReference type="PANTHER" id="PTHR32289">
    <property type="entry name" value="PROTEIN FAM167A"/>
    <property type="match status" value="1"/>
</dbReference>